<gene>
    <name evidence="2" type="ORF">RUM43_007865</name>
</gene>
<dbReference type="EMBL" id="JAWJWE010000003">
    <property type="protein sequence ID" value="KAK6639592.1"/>
    <property type="molecule type" value="Genomic_DNA"/>
</dbReference>
<feature type="region of interest" description="Disordered" evidence="1">
    <location>
        <begin position="53"/>
        <end position="83"/>
    </location>
</feature>
<feature type="compositionally biased region" description="Basic residues" evidence="1">
    <location>
        <begin position="70"/>
        <end position="79"/>
    </location>
</feature>
<protein>
    <submittedName>
        <fullName evidence="2">Uncharacterized protein</fullName>
    </submittedName>
</protein>
<dbReference type="AlphaFoldDB" id="A0AAN8PY53"/>
<sequence>MGNRLKSENSRRERGREWTEKISIVKLTRNIKFTVTFSWRGLKLIKTFDKGKKEKPREMRFPAGTCPNGRRGRRRRSKPSRKESLQPLLTLPFSTWKVFMAFRYELVGSLWFFVASEEMGCRRSGDRFL</sequence>
<dbReference type="Proteomes" id="UP001372834">
    <property type="component" value="Unassembled WGS sequence"/>
</dbReference>
<comment type="caution">
    <text evidence="2">The sequence shown here is derived from an EMBL/GenBank/DDBJ whole genome shotgun (WGS) entry which is preliminary data.</text>
</comment>
<reference evidence="2 3" key="1">
    <citation type="submission" date="2023-10" db="EMBL/GenBank/DDBJ databases">
        <title>Genomes of two closely related lineages of the louse Polyplax serrata with different host specificities.</title>
        <authorList>
            <person name="Martinu J."/>
            <person name="Tarabai H."/>
            <person name="Stefka J."/>
            <person name="Hypsa V."/>
        </authorList>
    </citation>
    <scope>NUCLEOTIDE SEQUENCE [LARGE SCALE GENOMIC DNA]</scope>
    <source>
        <strain evidence="2">HR10_N</strain>
    </source>
</reference>
<evidence type="ECO:0000313" key="2">
    <source>
        <dbReference type="EMBL" id="KAK6639592.1"/>
    </source>
</evidence>
<name>A0AAN8PY53_POLSC</name>
<proteinExistence type="predicted"/>
<organism evidence="2 3">
    <name type="scientific">Polyplax serrata</name>
    <name type="common">Common mouse louse</name>
    <dbReference type="NCBI Taxonomy" id="468196"/>
    <lineage>
        <taxon>Eukaryota</taxon>
        <taxon>Metazoa</taxon>
        <taxon>Ecdysozoa</taxon>
        <taxon>Arthropoda</taxon>
        <taxon>Hexapoda</taxon>
        <taxon>Insecta</taxon>
        <taxon>Pterygota</taxon>
        <taxon>Neoptera</taxon>
        <taxon>Paraneoptera</taxon>
        <taxon>Psocodea</taxon>
        <taxon>Troctomorpha</taxon>
        <taxon>Phthiraptera</taxon>
        <taxon>Anoplura</taxon>
        <taxon>Polyplacidae</taxon>
        <taxon>Polyplax</taxon>
    </lineage>
</organism>
<evidence type="ECO:0000313" key="3">
    <source>
        <dbReference type="Proteomes" id="UP001372834"/>
    </source>
</evidence>
<accession>A0AAN8PY53</accession>
<evidence type="ECO:0000256" key="1">
    <source>
        <dbReference type="SAM" id="MobiDB-lite"/>
    </source>
</evidence>